<protein>
    <submittedName>
        <fullName evidence="1">Uncharacterized protein</fullName>
    </submittedName>
</protein>
<keyword evidence="2" id="KW-1185">Reference proteome</keyword>
<comment type="caution">
    <text evidence="1">The sequence shown here is derived from an EMBL/GenBank/DDBJ whole genome shotgun (WGS) entry which is preliminary data.</text>
</comment>
<evidence type="ECO:0000313" key="1">
    <source>
        <dbReference type="EMBL" id="KAH3874805.1"/>
    </source>
</evidence>
<evidence type="ECO:0000313" key="2">
    <source>
        <dbReference type="Proteomes" id="UP000828390"/>
    </source>
</evidence>
<name>A0A9D4MCF4_DREPO</name>
<dbReference type="EMBL" id="JAIWYP010000002">
    <property type="protein sequence ID" value="KAH3874805.1"/>
    <property type="molecule type" value="Genomic_DNA"/>
</dbReference>
<dbReference type="Proteomes" id="UP000828390">
    <property type="component" value="Unassembled WGS sequence"/>
</dbReference>
<organism evidence="1 2">
    <name type="scientific">Dreissena polymorpha</name>
    <name type="common">Zebra mussel</name>
    <name type="synonym">Mytilus polymorpha</name>
    <dbReference type="NCBI Taxonomy" id="45954"/>
    <lineage>
        <taxon>Eukaryota</taxon>
        <taxon>Metazoa</taxon>
        <taxon>Spiralia</taxon>
        <taxon>Lophotrochozoa</taxon>
        <taxon>Mollusca</taxon>
        <taxon>Bivalvia</taxon>
        <taxon>Autobranchia</taxon>
        <taxon>Heteroconchia</taxon>
        <taxon>Euheterodonta</taxon>
        <taxon>Imparidentia</taxon>
        <taxon>Neoheterodontei</taxon>
        <taxon>Myida</taxon>
        <taxon>Dreissenoidea</taxon>
        <taxon>Dreissenidae</taxon>
        <taxon>Dreissena</taxon>
    </lineage>
</organism>
<gene>
    <name evidence="1" type="ORF">DPMN_038058</name>
</gene>
<dbReference type="AlphaFoldDB" id="A0A9D4MCF4"/>
<sequence length="67" mass="7522">MQMFLKKSVIVKASHALEKVSVSQILTTRRIAHAPKIMKDQIAVFILGALSDFVKIKEHANVEYVTV</sequence>
<reference evidence="1" key="1">
    <citation type="journal article" date="2019" name="bioRxiv">
        <title>The Genome of the Zebra Mussel, Dreissena polymorpha: A Resource for Invasive Species Research.</title>
        <authorList>
            <person name="McCartney M.A."/>
            <person name="Auch B."/>
            <person name="Kono T."/>
            <person name="Mallez S."/>
            <person name="Zhang Y."/>
            <person name="Obille A."/>
            <person name="Becker A."/>
            <person name="Abrahante J.E."/>
            <person name="Garbe J."/>
            <person name="Badalamenti J.P."/>
            <person name="Herman A."/>
            <person name="Mangelson H."/>
            <person name="Liachko I."/>
            <person name="Sullivan S."/>
            <person name="Sone E.D."/>
            <person name="Koren S."/>
            <person name="Silverstein K.A.T."/>
            <person name="Beckman K.B."/>
            <person name="Gohl D.M."/>
        </authorList>
    </citation>
    <scope>NUCLEOTIDE SEQUENCE</scope>
    <source>
        <strain evidence="1">Duluth1</strain>
        <tissue evidence="1">Whole animal</tissue>
    </source>
</reference>
<accession>A0A9D4MCF4</accession>
<reference evidence="1" key="2">
    <citation type="submission" date="2020-11" db="EMBL/GenBank/DDBJ databases">
        <authorList>
            <person name="McCartney M.A."/>
            <person name="Auch B."/>
            <person name="Kono T."/>
            <person name="Mallez S."/>
            <person name="Becker A."/>
            <person name="Gohl D.M."/>
            <person name="Silverstein K.A.T."/>
            <person name="Koren S."/>
            <person name="Bechman K.B."/>
            <person name="Herman A."/>
            <person name="Abrahante J.E."/>
            <person name="Garbe J."/>
        </authorList>
    </citation>
    <scope>NUCLEOTIDE SEQUENCE</scope>
    <source>
        <strain evidence="1">Duluth1</strain>
        <tissue evidence="1">Whole animal</tissue>
    </source>
</reference>
<proteinExistence type="predicted"/>